<keyword evidence="1" id="KW-0812">Transmembrane</keyword>
<dbReference type="AlphaFoldDB" id="U5W1L8"/>
<evidence type="ECO:0000256" key="1">
    <source>
        <dbReference type="SAM" id="Phobius"/>
    </source>
</evidence>
<accession>U5W1L8</accession>
<proteinExistence type="predicted"/>
<dbReference type="KEGG" id="afs:AFR_17665"/>
<dbReference type="EMBL" id="CP006272">
    <property type="protein sequence ID" value="AGZ41811.1"/>
    <property type="molecule type" value="Genomic_DNA"/>
</dbReference>
<keyword evidence="1" id="KW-0472">Membrane</keyword>
<dbReference type="HOGENOM" id="CLU_2662785_0_0_11"/>
<evidence type="ECO:0000313" key="3">
    <source>
        <dbReference type="Proteomes" id="UP000017746"/>
    </source>
</evidence>
<dbReference type="OrthoDB" id="3298208at2"/>
<sequence length="75" mass="8198">MPTFDLATLPATLVRPLVVAIVYLPIVLVTLFACLVLLVAIVLPATHGDFALKTLSLLRKWSADALRDTRVARRS</sequence>
<name>U5W1L8_9ACTN</name>
<evidence type="ECO:0000313" key="2">
    <source>
        <dbReference type="EMBL" id="AGZ41811.1"/>
    </source>
</evidence>
<organism evidence="2 3">
    <name type="scientific">Actinoplanes friuliensis DSM 7358</name>
    <dbReference type="NCBI Taxonomy" id="1246995"/>
    <lineage>
        <taxon>Bacteria</taxon>
        <taxon>Bacillati</taxon>
        <taxon>Actinomycetota</taxon>
        <taxon>Actinomycetes</taxon>
        <taxon>Micromonosporales</taxon>
        <taxon>Micromonosporaceae</taxon>
        <taxon>Actinoplanes</taxon>
    </lineage>
</organism>
<reference evidence="2 3" key="1">
    <citation type="journal article" date="2014" name="J. Biotechnol.">
        <title>Complete genome sequence of the actinobacterium Actinoplanes friuliensis HAG 010964, producer of the lipopeptide antibiotic friulimycin.</title>
        <authorList>
            <person name="Ruckert C."/>
            <person name="Szczepanowski R."/>
            <person name="Albersmeier A."/>
            <person name="Goesmann A."/>
            <person name="Fischer N."/>
            <person name="Steinkamper A."/>
            <person name="Puhler A."/>
            <person name="Biener R."/>
            <person name="Schwartz D."/>
            <person name="Kalinowski J."/>
        </authorList>
    </citation>
    <scope>NUCLEOTIDE SEQUENCE [LARGE SCALE GENOMIC DNA]</scope>
    <source>
        <strain evidence="2 3">DSM 7358</strain>
    </source>
</reference>
<feature type="transmembrane region" description="Helical" evidence="1">
    <location>
        <begin position="20"/>
        <end position="43"/>
    </location>
</feature>
<keyword evidence="3" id="KW-1185">Reference proteome</keyword>
<dbReference type="RefSeq" id="WP_023362095.1">
    <property type="nucleotide sequence ID" value="NC_022657.1"/>
</dbReference>
<protein>
    <submittedName>
        <fullName evidence="2">Uncharacterized protein</fullName>
    </submittedName>
</protein>
<keyword evidence="1" id="KW-1133">Transmembrane helix</keyword>
<dbReference type="STRING" id="1246995.AFR_17665"/>
<dbReference type="Proteomes" id="UP000017746">
    <property type="component" value="Chromosome"/>
</dbReference>
<dbReference type="PATRIC" id="fig|1246995.3.peg.3581"/>
<gene>
    <name evidence="2" type="ORF">AFR_17665</name>
</gene>